<dbReference type="InterPro" id="IPR027005">
    <property type="entry name" value="PMT-like"/>
</dbReference>
<name>A0ABM1EKY4_PRICU</name>
<organism evidence="17 18">
    <name type="scientific">Priapulus caudatus</name>
    <name type="common">Priapulid worm</name>
    <dbReference type="NCBI Taxonomy" id="37621"/>
    <lineage>
        <taxon>Eukaryota</taxon>
        <taxon>Metazoa</taxon>
        <taxon>Ecdysozoa</taxon>
        <taxon>Scalidophora</taxon>
        <taxon>Priapulida</taxon>
        <taxon>Priapulimorpha</taxon>
        <taxon>Priapulimorphida</taxon>
        <taxon>Priapulidae</taxon>
        <taxon>Priapulus</taxon>
    </lineage>
</organism>
<evidence type="ECO:0000256" key="8">
    <source>
        <dbReference type="ARBA" id="ARBA00022737"/>
    </source>
</evidence>
<evidence type="ECO:0000256" key="10">
    <source>
        <dbReference type="ARBA" id="ARBA00022989"/>
    </source>
</evidence>
<evidence type="ECO:0000256" key="11">
    <source>
        <dbReference type="ARBA" id="ARBA00023136"/>
    </source>
</evidence>
<accession>A0ABM1EKY4</accession>
<dbReference type="InterPro" id="IPR003342">
    <property type="entry name" value="ArnT-like_N"/>
</dbReference>
<evidence type="ECO:0000256" key="14">
    <source>
        <dbReference type="SAM" id="MobiDB-lite"/>
    </source>
</evidence>
<evidence type="ECO:0000256" key="3">
    <source>
        <dbReference type="ARBA" id="ARBA00007222"/>
    </source>
</evidence>
<comment type="similarity">
    <text evidence="3">Belongs to the glycosyltransferase 39 family.</text>
</comment>
<feature type="transmembrane region" description="Helical" evidence="15">
    <location>
        <begin position="204"/>
        <end position="226"/>
    </location>
</feature>
<dbReference type="SMART" id="SM00472">
    <property type="entry name" value="MIR"/>
    <property type="match status" value="2"/>
</dbReference>
<dbReference type="RefSeq" id="XP_014672855.1">
    <property type="nucleotide sequence ID" value="XM_014817369.1"/>
</dbReference>
<evidence type="ECO:0000313" key="18">
    <source>
        <dbReference type="RefSeq" id="XP_014672855.1"/>
    </source>
</evidence>
<dbReference type="Pfam" id="PF02815">
    <property type="entry name" value="MIR"/>
    <property type="match status" value="1"/>
</dbReference>
<keyword evidence="9" id="KW-0256">Endoplasmic reticulum</keyword>
<feature type="transmembrane region" description="Helical" evidence="15">
    <location>
        <begin position="498"/>
        <end position="516"/>
    </location>
</feature>
<dbReference type="InterPro" id="IPR036300">
    <property type="entry name" value="MIR_dom_sf"/>
</dbReference>
<keyword evidence="6" id="KW-0808">Transferase</keyword>
<reference evidence="18" key="1">
    <citation type="submission" date="2025-08" db="UniProtKB">
        <authorList>
            <consortium name="RefSeq"/>
        </authorList>
    </citation>
    <scope>IDENTIFICATION</scope>
</reference>
<dbReference type="PANTHER" id="PTHR10050">
    <property type="entry name" value="DOLICHYL-PHOSPHATE-MANNOSE--PROTEIN MANNOSYLTRANSFERASE"/>
    <property type="match status" value="1"/>
</dbReference>
<feature type="transmembrane region" description="Helical" evidence="15">
    <location>
        <begin position="33"/>
        <end position="52"/>
    </location>
</feature>
<comment type="pathway">
    <text evidence="2">Protein modification; protein glycosylation.</text>
</comment>
<dbReference type="GeneID" id="106813269"/>
<dbReference type="InterPro" id="IPR016093">
    <property type="entry name" value="MIR_motif"/>
</dbReference>
<comment type="subcellular location">
    <subcellularLocation>
        <location evidence="1">Endoplasmic reticulum membrane</location>
        <topology evidence="1">Multi-pass membrane protein</topology>
    </subcellularLocation>
</comment>
<feature type="domain" description="MIR" evidence="16">
    <location>
        <begin position="251"/>
        <end position="308"/>
    </location>
</feature>
<feature type="region of interest" description="Disordered" evidence="14">
    <location>
        <begin position="1"/>
        <end position="20"/>
    </location>
</feature>
<dbReference type="Pfam" id="PF16192">
    <property type="entry name" value="PMT_4TMC"/>
    <property type="match status" value="1"/>
</dbReference>
<evidence type="ECO:0000256" key="13">
    <source>
        <dbReference type="ARBA" id="ARBA00045102"/>
    </source>
</evidence>
<keyword evidence="10 15" id="KW-1133">Transmembrane helix</keyword>
<feature type="transmembrane region" description="Helical" evidence="15">
    <location>
        <begin position="457"/>
        <end position="478"/>
    </location>
</feature>
<gene>
    <name evidence="18" type="primary">LOC106813269</name>
</gene>
<feature type="transmembrane region" description="Helical" evidence="15">
    <location>
        <begin position="522"/>
        <end position="547"/>
    </location>
</feature>
<dbReference type="SUPFAM" id="SSF82109">
    <property type="entry name" value="MIR domain"/>
    <property type="match status" value="1"/>
</dbReference>
<evidence type="ECO:0000256" key="9">
    <source>
        <dbReference type="ARBA" id="ARBA00022824"/>
    </source>
</evidence>
<keyword evidence="5" id="KW-0328">Glycosyltransferase</keyword>
<proteinExistence type="inferred from homology"/>
<dbReference type="InterPro" id="IPR032421">
    <property type="entry name" value="PMT_4TMC"/>
</dbReference>
<dbReference type="Pfam" id="PF02366">
    <property type="entry name" value="PMT"/>
    <property type="match status" value="1"/>
</dbReference>
<keyword evidence="8" id="KW-0677">Repeat</keyword>
<comment type="catalytic activity">
    <reaction evidence="13">
        <text>a di-trans,poly-cis-dolichyl beta-D-mannosyl phosphate + L-seryl-[protein] = 3-O-(alpha-D-mannosyl)-L-seryl-[protein] + a di-trans,poly-cis-dolichyl phosphate + H(+)</text>
        <dbReference type="Rhea" id="RHEA:17377"/>
        <dbReference type="Rhea" id="RHEA-COMP:9863"/>
        <dbReference type="Rhea" id="RHEA-COMP:13546"/>
        <dbReference type="Rhea" id="RHEA-COMP:19498"/>
        <dbReference type="Rhea" id="RHEA-COMP:19501"/>
        <dbReference type="ChEBI" id="CHEBI:15378"/>
        <dbReference type="ChEBI" id="CHEBI:29999"/>
        <dbReference type="ChEBI" id="CHEBI:57683"/>
        <dbReference type="ChEBI" id="CHEBI:58211"/>
        <dbReference type="ChEBI" id="CHEBI:137321"/>
        <dbReference type="EC" id="2.4.1.109"/>
    </reaction>
</comment>
<evidence type="ECO:0000256" key="1">
    <source>
        <dbReference type="ARBA" id="ARBA00004477"/>
    </source>
</evidence>
<evidence type="ECO:0000256" key="4">
    <source>
        <dbReference type="ARBA" id="ARBA00012839"/>
    </source>
</evidence>
<dbReference type="Gene3D" id="2.80.10.50">
    <property type="match status" value="1"/>
</dbReference>
<evidence type="ECO:0000256" key="5">
    <source>
        <dbReference type="ARBA" id="ARBA00022676"/>
    </source>
</evidence>
<feature type="domain" description="MIR" evidence="16">
    <location>
        <begin position="315"/>
        <end position="370"/>
    </location>
</feature>
<dbReference type="PROSITE" id="PS50919">
    <property type="entry name" value="MIR"/>
    <property type="match status" value="2"/>
</dbReference>
<dbReference type="EC" id="2.4.1.109" evidence="4"/>
<evidence type="ECO:0000256" key="7">
    <source>
        <dbReference type="ARBA" id="ARBA00022692"/>
    </source>
</evidence>
<feature type="transmembrane region" description="Helical" evidence="15">
    <location>
        <begin position="173"/>
        <end position="192"/>
    </location>
</feature>
<comment type="catalytic activity">
    <reaction evidence="12">
        <text>a di-trans,poly-cis-dolichyl beta-D-mannosyl phosphate + L-threonyl-[protein] = 3-O-(alpha-D-mannosyl)-L-threonyl-[protein] + a di-trans,poly-cis-dolichyl phosphate + H(+)</text>
        <dbReference type="Rhea" id="RHEA:53396"/>
        <dbReference type="Rhea" id="RHEA-COMP:11060"/>
        <dbReference type="Rhea" id="RHEA-COMP:13547"/>
        <dbReference type="Rhea" id="RHEA-COMP:19498"/>
        <dbReference type="Rhea" id="RHEA-COMP:19501"/>
        <dbReference type="ChEBI" id="CHEBI:15378"/>
        <dbReference type="ChEBI" id="CHEBI:30013"/>
        <dbReference type="ChEBI" id="CHEBI:57683"/>
        <dbReference type="ChEBI" id="CHEBI:58211"/>
        <dbReference type="ChEBI" id="CHEBI:137323"/>
        <dbReference type="EC" id="2.4.1.109"/>
    </reaction>
</comment>
<sequence length="615" mass="70223">MGVESKSTVTPPAEPDNASACANPTKSPFITHIHVNVALILLSAVAMATRFWQLSQPASIVFDELHFGKFAALYMNRTFFFDYHPPLGKQLLALGAWLGNFDGNFKFERIGQSYASTVPIWHMRLIPALCGSLIVPVAYQTVVELGFSHYAATLTGFLIVFDGALLVQSRFMLLEPMHVLFAMSGLLAVLRLQRLQYRPFSVQWWFCHSVLGVSVILALCIGNYIIVCQICITGGPYFCTFSDSMVVDQTPQPLKHGDVVELVHGMTNHALNSHNVAAPLTPSSQEVTCYIDHNVSSPAHTLWRIDILNRKTDDDVWISVQSHVRLQHVDSSLALKISGKQLPDWGFHQFEVVTDNEFSHEMTAWNVEEHRYTKVEGKQQREHDLTSAEMIPTHPIKLGFWRKFAELQEKMLMTRIDRPLEHMYSSRPLEWPLLGRTTAYWVSSESNAQIHLLGNFVIWYSGVAAGLAYCGLLVFYLIRRQRQCYDIDEGTWNKFRGIGEVLLGGYALNYVTYFLTDATLFLYHYIPALVFKFMLLATMVEHVYMLIGSCKGNCRLLQLIFRCLILMWLAYILIIYIRYASLCYGDKAHTDEELRRLKLKDTWDFILHERNCLVP</sequence>
<evidence type="ECO:0000256" key="2">
    <source>
        <dbReference type="ARBA" id="ARBA00004922"/>
    </source>
</evidence>
<evidence type="ECO:0000256" key="15">
    <source>
        <dbReference type="SAM" id="Phobius"/>
    </source>
</evidence>
<keyword evidence="17" id="KW-1185">Reference proteome</keyword>
<feature type="compositionally biased region" description="Polar residues" evidence="14">
    <location>
        <begin position="1"/>
        <end position="10"/>
    </location>
</feature>
<evidence type="ECO:0000259" key="16">
    <source>
        <dbReference type="PROSITE" id="PS50919"/>
    </source>
</evidence>
<evidence type="ECO:0000256" key="12">
    <source>
        <dbReference type="ARBA" id="ARBA00045085"/>
    </source>
</evidence>
<keyword evidence="11 15" id="KW-0472">Membrane</keyword>
<dbReference type="PANTHER" id="PTHR10050:SF51">
    <property type="entry name" value="PROTEIN O-MANNOSYL-TRANSFERASE 1"/>
    <property type="match status" value="1"/>
</dbReference>
<feature type="transmembrane region" description="Helical" evidence="15">
    <location>
        <begin position="147"/>
        <end position="167"/>
    </location>
</feature>
<keyword evidence="7 15" id="KW-0812">Transmembrane</keyword>
<feature type="transmembrane region" description="Helical" evidence="15">
    <location>
        <begin position="559"/>
        <end position="579"/>
    </location>
</feature>
<dbReference type="Proteomes" id="UP000695022">
    <property type="component" value="Unplaced"/>
</dbReference>
<evidence type="ECO:0000313" key="17">
    <source>
        <dbReference type="Proteomes" id="UP000695022"/>
    </source>
</evidence>
<protein>
    <recommendedName>
        <fullName evidence="4">dolichyl-phosphate-mannose--protein mannosyltransferase</fullName>
        <ecNumber evidence="4">2.4.1.109</ecNumber>
    </recommendedName>
</protein>
<evidence type="ECO:0000256" key="6">
    <source>
        <dbReference type="ARBA" id="ARBA00022679"/>
    </source>
</evidence>